<organism evidence="1 2">
    <name type="scientific">Streptomyces bingchenggensis (strain BCW-1)</name>
    <dbReference type="NCBI Taxonomy" id="749414"/>
    <lineage>
        <taxon>Bacteria</taxon>
        <taxon>Bacillati</taxon>
        <taxon>Actinomycetota</taxon>
        <taxon>Actinomycetes</taxon>
        <taxon>Kitasatosporales</taxon>
        <taxon>Streptomycetaceae</taxon>
        <taxon>Streptomyces</taxon>
    </lineage>
</organism>
<dbReference type="HOGENOM" id="CLU_190788_0_0_11"/>
<keyword evidence="2" id="KW-1185">Reference proteome</keyword>
<name>D7BY52_STRBB</name>
<reference evidence="1 2" key="1">
    <citation type="journal article" date="2010" name="J. Bacteriol.">
        <title>Genome sequence of the milbemycin-producing bacterium Streptomyces bingchenggensis.</title>
        <authorList>
            <person name="Wang X.J."/>
            <person name="Yan Y.J."/>
            <person name="Zhang B."/>
            <person name="An J."/>
            <person name="Wang J.J."/>
            <person name="Tian J."/>
            <person name="Jiang L."/>
            <person name="Chen Y.H."/>
            <person name="Huang S.X."/>
            <person name="Yin M."/>
            <person name="Zhang J."/>
            <person name="Gao A.L."/>
            <person name="Liu C.X."/>
            <person name="Zhu Z.X."/>
            <person name="Xiang W.S."/>
        </authorList>
    </citation>
    <scope>NUCLEOTIDE SEQUENCE [LARGE SCALE GENOMIC DNA]</scope>
    <source>
        <strain evidence="1 2">BCW-1</strain>
    </source>
</reference>
<evidence type="ECO:0000313" key="2">
    <source>
        <dbReference type="Proteomes" id="UP000000377"/>
    </source>
</evidence>
<protein>
    <submittedName>
        <fullName evidence="1">Uncharacterized protein</fullName>
    </submittedName>
</protein>
<evidence type="ECO:0000313" key="1">
    <source>
        <dbReference type="EMBL" id="ADI11932.1"/>
    </source>
</evidence>
<accession>D7BY52</accession>
<dbReference type="EMBL" id="CP002047">
    <property type="protein sequence ID" value="ADI11932.1"/>
    <property type="molecule type" value="Genomic_DNA"/>
</dbReference>
<dbReference type="PATRIC" id="fig|749414.3.peg.9078"/>
<proteinExistence type="predicted"/>
<sequence length="64" mass="7360">MSLRLGLALRLPRLRWLGLLIRIRLVVTRLLIRVGLLIPRLLIGVRILRVLLAPGRLLSWPHGQ</sequence>
<dbReference type="Proteomes" id="UP000000377">
    <property type="component" value="Chromosome"/>
</dbReference>
<gene>
    <name evidence="1" type="ordered locus">SBI_08814</name>
</gene>
<dbReference type="STRING" id="749414.SBI_08814"/>
<dbReference type="KEGG" id="sbh:SBI_08814"/>
<dbReference type="AlphaFoldDB" id="D7BY52"/>